<keyword evidence="1" id="KW-0479">Metal-binding</keyword>
<evidence type="ECO:0000256" key="2">
    <source>
        <dbReference type="ARBA" id="ARBA00022771"/>
    </source>
</evidence>
<feature type="zinc finger region" description="dksA C4-type" evidence="4">
    <location>
        <begin position="90"/>
        <end position="114"/>
    </location>
</feature>
<dbReference type="AlphaFoldDB" id="A0A5C6CUR1"/>
<accession>A0A5C6CUR1</accession>
<proteinExistence type="predicted"/>
<organism evidence="6 7">
    <name type="scientific">Bythopirellula polymerisocia</name>
    <dbReference type="NCBI Taxonomy" id="2528003"/>
    <lineage>
        <taxon>Bacteria</taxon>
        <taxon>Pseudomonadati</taxon>
        <taxon>Planctomycetota</taxon>
        <taxon>Planctomycetia</taxon>
        <taxon>Pirellulales</taxon>
        <taxon>Lacipirellulaceae</taxon>
        <taxon>Bythopirellula</taxon>
    </lineage>
</organism>
<reference evidence="6 7" key="1">
    <citation type="submission" date="2019-02" db="EMBL/GenBank/DDBJ databases">
        <title>Deep-cultivation of Planctomycetes and their phenomic and genomic characterization uncovers novel biology.</title>
        <authorList>
            <person name="Wiegand S."/>
            <person name="Jogler M."/>
            <person name="Boedeker C."/>
            <person name="Pinto D."/>
            <person name="Vollmers J."/>
            <person name="Rivas-Marin E."/>
            <person name="Kohn T."/>
            <person name="Peeters S.H."/>
            <person name="Heuer A."/>
            <person name="Rast P."/>
            <person name="Oberbeckmann S."/>
            <person name="Bunk B."/>
            <person name="Jeske O."/>
            <person name="Meyerdierks A."/>
            <person name="Storesund J.E."/>
            <person name="Kallscheuer N."/>
            <person name="Luecker S."/>
            <person name="Lage O.M."/>
            <person name="Pohl T."/>
            <person name="Merkel B.J."/>
            <person name="Hornburger P."/>
            <person name="Mueller R.-W."/>
            <person name="Bruemmer F."/>
            <person name="Labrenz M."/>
            <person name="Spormann A.M."/>
            <person name="Op Den Camp H."/>
            <person name="Overmann J."/>
            <person name="Amann R."/>
            <person name="Jetten M.S.M."/>
            <person name="Mascher T."/>
            <person name="Medema M.H."/>
            <person name="Devos D.P."/>
            <person name="Kaster A.-K."/>
            <person name="Ovreas L."/>
            <person name="Rohde M."/>
            <person name="Galperin M.Y."/>
            <person name="Jogler C."/>
        </authorList>
    </citation>
    <scope>NUCLEOTIDE SEQUENCE [LARGE SCALE GENOMIC DNA]</scope>
    <source>
        <strain evidence="6 7">Pla144</strain>
    </source>
</reference>
<dbReference type="PROSITE" id="PS51128">
    <property type="entry name" value="ZF_DKSA_2"/>
    <property type="match status" value="1"/>
</dbReference>
<evidence type="ECO:0000313" key="7">
    <source>
        <dbReference type="Proteomes" id="UP000318437"/>
    </source>
</evidence>
<name>A0A5C6CUR1_9BACT</name>
<evidence type="ECO:0000259" key="5">
    <source>
        <dbReference type="Pfam" id="PF01258"/>
    </source>
</evidence>
<evidence type="ECO:0000256" key="4">
    <source>
        <dbReference type="PROSITE-ProRule" id="PRU00510"/>
    </source>
</evidence>
<comment type="caution">
    <text evidence="6">The sequence shown here is derived from an EMBL/GenBank/DDBJ whole genome shotgun (WGS) entry which is preliminary data.</text>
</comment>
<dbReference type="GO" id="GO:0008270">
    <property type="term" value="F:zinc ion binding"/>
    <property type="evidence" value="ECO:0007669"/>
    <property type="project" value="UniProtKB-KW"/>
</dbReference>
<evidence type="ECO:0000313" key="6">
    <source>
        <dbReference type="EMBL" id="TWU28158.1"/>
    </source>
</evidence>
<dbReference type="Gene3D" id="1.20.120.910">
    <property type="entry name" value="DksA, coiled-coil domain"/>
    <property type="match status" value="1"/>
</dbReference>
<keyword evidence="2" id="KW-0863">Zinc-finger</keyword>
<dbReference type="InterPro" id="IPR000962">
    <property type="entry name" value="Znf_DskA_TraR"/>
</dbReference>
<dbReference type="Proteomes" id="UP000318437">
    <property type="component" value="Unassembled WGS sequence"/>
</dbReference>
<dbReference type="RefSeq" id="WP_146449336.1">
    <property type="nucleotide sequence ID" value="NZ_SJPS01000002.1"/>
</dbReference>
<protein>
    <submittedName>
        <fullName evidence="6">Prokaryotic dksA/traR C4-type zinc finger</fullName>
    </submittedName>
</protein>
<keyword evidence="3" id="KW-0862">Zinc</keyword>
<dbReference type="SUPFAM" id="SSF57716">
    <property type="entry name" value="Glucocorticoid receptor-like (DNA-binding domain)"/>
    <property type="match status" value="1"/>
</dbReference>
<dbReference type="Pfam" id="PF01258">
    <property type="entry name" value="zf-dskA_traR"/>
    <property type="match status" value="1"/>
</dbReference>
<evidence type="ECO:0000256" key="3">
    <source>
        <dbReference type="ARBA" id="ARBA00022833"/>
    </source>
</evidence>
<sequence length="162" mass="17845">MFFGKALLCSQCGWRTVCGHEELASRLRKLGLFRRASNPPADLVDEVLQVNAQRLTCDSCHATGLLIVEADDASLSNRSEQDDWQQAILCEICHKPVPPERLDIFPTARRCVACQDAADRGAEPLAVEYCTKCGALLEMRVSSAGGITRYKQFCTGQPACRL</sequence>
<evidence type="ECO:0000256" key="1">
    <source>
        <dbReference type="ARBA" id="ARBA00022723"/>
    </source>
</evidence>
<dbReference type="OrthoDB" id="291754at2"/>
<feature type="domain" description="Zinc finger DksA/TraR C4-type" evidence="5">
    <location>
        <begin position="90"/>
        <end position="119"/>
    </location>
</feature>
<gene>
    <name evidence="6" type="ORF">Pla144_14450</name>
</gene>
<keyword evidence="7" id="KW-1185">Reference proteome</keyword>
<dbReference type="EMBL" id="SJPS01000002">
    <property type="protein sequence ID" value="TWU28158.1"/>
    <property type="molecule type" value="Genomic_DNA"/>
</dbReference>